<proteinExistence type="inferred from homology"/>
<name>A0A6N9YS58_9ACTN</name>
<dbReference type="InterPro" id="IPR032506">
    <property type="entry name" value="SGSH_C"/>
</dbReference>
<comment type="similarity">
    <text evidence="1">Belongs to the sulfatase family.</text>
</comment>
<dbReference type="GO" id="GO:0016787">
    <property type="term" value="F:hydrolase activity"/>
    <property type="evidence" value="ECO:0007669"/>
    <property type="project" value="UniProtKB-KW"/>
</dbReference>
<gene>
    <name evidence="5" type="ORF">G1H11_21160</name>
</gene>
<dbReference type="CDD" id="cd16031">
    <property type="entry name" value="G6S_like"/>
    <property type="match status" value="1"/>
</dbReference>
<dbReference type="PANTHER" id="PTHR43108:SF6">
    <property type="entry name" value="N-SULPHOGLUCOSAMINE SULPHOHYDROLASE"/>
    <property type="match status" value="1"/>
</dbReference>
<dbReference type="InterPro" id="IPR017850">
    <property type="entry name" value="Alkaline_phosphatase_core_sf"/>
</dbReference>
<dbReference type="AlphaFoldDB" id="A0A6N9YS58"/>
<evidence type="ECO:0000313" key="5">
    <source>
        <dbReference type="EMBL" id="NED97812.1"/>
    </source>
</evidence>
<reference evidence="5 6" key="1">
    <citation type="submission" date="2020-02" db="EMBL/GenBank/DDBJ databases">
        <authorList>
            <person name="Li X.-J."/>
            <person name="Feng X.-M."/>
        </authorList>
    </citation>
    <scope>NUCLEOTIDE SEQUENCE [LARGE SCALE GENOMIC DNA]</scope>
    <source>
        <strain evidence="5 6">CGMCC 4.7225</strain>
    </source>
</reference>
<evidence type="ECO:0000256" key="2">
    <source>
        <dbReference type="ARBA" id="ARBA00022801"/>
    </source>
</evidence>
<keyword evidence="6" id="KW-1185">Reference proteome</keyword>
<keyword evidence="2" id="KW-0378">Hydrolase</keyword>
<comment type="caution">
    <text evidence="5">The sequence shown here is derived from an EMBL/GenBank/DDBJ whole genome shotgun (WGS) entry which is preliminary data.</text>
</comment>
<dbReference type="PROSITE" id="PS00523">
    <property type="entry name" value="SULFATASE_1"/>
    <property type="match status" value="1"/>
</dbReference>
<evidence type="ECO:0000256" key="3">
    <source>
        <dbReference type="SAM" id="MobiDB-lite"/>
    </source>
</evidence>
<feature type="region of interest" description="Disordered" evidence="3">
    <location>
        <begin position="172"/>
        <end position="196"/>
    </location>
</feature>
<dbReference type="Proteomes" id="UP000469185">
    <property type="component" value="Unassembled WGS sequence"/>
</dbReference>
<evidence type="ECO:0000256" key="1">
    <source>
        <dbReference type="ARBA" id="ARBA00008779"/>
    </source>
</evidence>
<evidence type="ECO:0000259" key="4">
    <source>
        <dbReference type="Pfam" id="PF16347"/>
    </source>
</evidence>
<dbReference type="Pfam" id="PF16347">
    <property type="entry name" value="SGSH_C"/>
    <property type="match status" value="1"/>
</dbReference>
<organism evidence="5 6">
    <name type="scientific">Phytoactinopolyspora alkaliphila</name>
    <dbReference type="NCBI Taxonomy" id="1783498"/>
    <lineage>
        <taxon>Bacteria</taxon>
        <taxon>Bacillati</taxon>
        <taxon>Actinomycetota</taxon>
        <taxon>Actinomycetes</taxon>
        <taxon>Jiangellales</taxon>
        <taxon>Jiangellaceae</taxon>
        <taxon>Phytoactinopolyspora</taxon>
    </lineage>
</organism>
<dbReference type="InterPro" id="IPR024607">
    <property type="entry name" value="Sulfatase_CS"/>
</dbReference>
<dbReference type="SUPFAM" id="SSF53649">
    <property type="entry name" value="Alkaline phosphatase-like"/>
    <property type="match status" value="1"/>
</dbReference>
<feature type="domain" description="N-sulphoglucosamine sulphohydrolase C-terminal" evidence="4">
    <location>
        <begin position="282"/>
        <end position="447"/>
    </location>
</feature>
<dbReference type="EMBL" id="JAAGOB010000014">
    <property type="protein sequence ID" value="NED97812.1"/>
    <property type="molecule type" value="Genomic_DNA"/>
</dbReference>
<dbReference type="Gene3D" id="3.40.720.10">
    <property type="entry name" value="Alkaline Phosphatase, subunit A"/>
    <property type="match status" value="1"/>
</dbReference>
<evidence type="ECO:0000313" key="6">
    <source>
        <dbReference type="Proteomes" id="UP000469185"/>
    </source>
</evidence>
<accession>A0A6N9YS58</accession>
<sequence length="453" mass="51885">MSDDHAAHAIGAYGSRINTTPHIDRIAAGGMRFGNTFCTNSICTPSRASILTGTYSHINGVTTLHTQFDARLPVFPGLLREAGYQTAVFGKWHLGHGELHDPRGFDEWMVLPDQGDYHDPQMISLGGRQAHEGYATDIITDLSLDWLARRDRERPFCLLVHHKAPHRPWEPDDKHATMYDDVDIPEPPTLRDDYSGRSEAASAAVMRLARDMDATDLKEPVPSGLSDDEELVWKYQRYIKDYLRCVASVDDNVGRLLDYLDAEGVSEDTMVVYTSDQGFFLGDHGWYDKRFMYEESLRMPLLARYPSLIPAGSSCDDLVLNVDFAQTFLELGGVPELPTMQGRSIVPLLRGERPDDWRTSMYYRYWMHDDQIHRIRAHYGVRTHRYKLICYYGDGYGLAGNSDRIFPTEWELFDLERDPMELTSVHDDPEYAQVRRELETELDRLQREVGDLP</sequence>
<protein>
    <submittedName>
        <fullName evidence="5">Sulfatase</fullName>
    </submittedName>
</protein>
<dbReference type="PANTHER" id="PTHR43108">
    <property type="entry name" value="N-ACETYLGLUCOSAMINE-6-SULFATASE FAMILY MEMBER"/>
    <property type="match status" value="1"/>
</dbReference>